<dbReference type="Pfam" id="PF01740">
    <property type="entry name" value="STAS"/>
    <property type="match status" value="1"/>
</dbReference>
<feature type="transmembrane region" description="Helical" evidence="5">
    <location>
        <begin position="367"/>
        <end position="387"/>
    </location>
</feature>
<dbReference type="Proteomes" id="UP000008068">
    <property type="component" value="Unassembled WGS sequence"/>
</dbReference>
<dbReference type="EMBL" id="GL379883">
    <property type="protein sequence ID" value="EGT60262.1"/>
    <property type="molecule type" value="Genomic_DNA"/>
</dbReference>
<evidence type="ECO:0000256" key="2">
    <source>
        <dbReference type="ARBA" id="ARBA00022692"/>
    </source>
</evidence>
<dbReference type="GO" id="GO:0019531">
    <property type="term" value="F:oxalate transmembrane transporter activity"/>
    <property type="evidence" value="ECO:0007669"/>
    <property type="project" value="EnsemblMetazoa"/>
</dbReference>
<evidence type="ECO:0000256" key="5">
    <source>
        <dbReference type="SAM" id="Phobius"/>
    </source>
</evidence>
<comment type="subcellular location">
    <subcellularLocation>
        <location evidence="1">Membrane</location>
        <topology evidence="1">Multi-pass membrane protein</topology>
    </subcellularLocation>
</comment>
<dbReference type="OrthoDB" id="288203at2759"/>
<accession>G0NGY5</accession>
<dbReference type="FunCoup" id="G0NGY5">
    <property type="interactions" value="1628"/>
</dbReference>
<dbReference type="InParanoid" id="G0NGY5"/>
<feature type="transmembrane region" description="Helical" evidence="5">
    <location>
        <begin position="324"/>
        <end position="341"/>
    </location>
</feature>
<dbReference type="GO" id="GO:0016324">
    <property type="term" value="C:apical plasma membrane"/>
    <property type="evidence" value="ECO:0007669"/>
    <property type="project" value="EnsemblMetazoa"/>
</dbReference>
<gene>
    <name evidence="7" type="ORF">CAEBREN_31550</name>
</gene>
<dbReference type="AlphaFoldDB" id="G0NGY5"/>
<keyword evidence="3 5" id="KW-1133">Transmembrane helix</keyword>
<dbReference type="Pfam" id="PF00916">
    <property type="entry name" value="Sulfate_transp"/>
    <property type="match status" value="1"/>
</dbReference>
<dbReference type="Gene3D" id="3.30.750.24">
    <property type="entry name" value="STAS domain"/>
    <property type="match status" value="1"/>
</dbReference>
<evidence type="ECO:0000256" key="3">
    <source>
        <dbReference type="ARBA" id="ARBA00022989"/>
    </source>
</evidence>
<feature type="domain" description="STAS" evidence="6">
    <location>
        <begin position="557"/>
        <end position="727"/>
    </location>
</feature>
<sequence>MEPQRITRTRHLSVAEEEAESYLENFYSKNERDNRRVSFVQRGAMNQAQFDKKFDYNKPHKENEVKKQVKKFVRRFYEPFTSFLTFKHFILDLIPILKWLPNYEWKNDILSDCIGGLTVGVMQIPQGIAYALLARQPAINGLYASLIPPLIYMIFGTSRHSSLGTFAVISLMTGITVERLTKPDMDPIESTLNGTDGTIYPSPTEVSCAIAFSMGIILFILAVFRLHILTTFLSDQVVGGFTVGASIHVFVSQIKTLLGIRGLKRRSGYFYLFQHLFDIFTNLDKVNVVCVGISSVSCVVLFVGKEYISPIFKKKTNCKFPIPWELLVVVLATLFVFYTGFNETNKVQIVNEIPVGVPEFSIPSIDLISQVFADAIGITVVSVAIWLSVSKMYAKSKEYQLDAGQELFALSFASIGSSFIPTVPISCSLSRTLVAVGAGVTTQLSILFSSILVLGVVSFLGGLLRTLPMAALSAIICVALLNMFKRFAALNRLWKVSKIDFAIWFVSFASTVILDVSIGLVISVGFALFTTIIREQYPKWHLLASVKGTPDFRDAERYGDTVYFKGICIFRFDAPLLFYNVEVFKKSIDKAYAEWQISHEFYVIREERDHLLMNRMDGSDESANERTVINRKSSIVNNQTGKSGNSTSPDIYISRHFVIDCSGFTFIDYMGVNALREVFSDLRKRRILVYFANAKAPVREMFEKCEFYEFVQKENFYPTVRDAACIARQRQLE</sequence>
<organism evidence="8">
    <name type="scientific">Caenorhabditis brenneri</name>
    <name type="common">Nematode worm</name>
    <dbReference type="NCBI Taxonomy" id="135651"/>
    <lineage>
        <taxon>Eukaryota</taxon>
        <taxon>Metazoa</taxon>
        <taxon>Ecdysozoa</taxon>
        <taxon>Nematoda</taxon>
        <taxon>Chromadorea</taxon>
        <taxon>Rhabditida</taxon>
        <taxon>Rhabditina</taxon>
        <taxon>Rhabditomorpha</taxon>
        <taxon>Rhabditoidea</taxon>
        <taxon>Rhabditidae</taxon>
        <taxon>Peloderinae</taxon>
        <taxon>Caenorhabditis</taxon>
    </lineage>
</organism>
<dbReference type="GO" id="GO:0015108">
    <property type="term" value="F:chloride transmembrane transporter activity"/>
    <property type="evidence" value="ECO:0007669"/>
    <property type="project" value="EnsemblMetazoa"/>
</dbReference>
<dbReference type="CDD" id="cd07042">
    <property type="entry name" value="STAS_SulP_like_sulfate_transporter"/>
    <property type="match status" value="1"/>
</dbReference>
<dbReference type="SUPFAM" id="SSF52091">
    <property type="entry name" value="SpoIIaa-like"/>
    <property type="match status" value="1"/>
</dbReference>
<evidence type="ECO:0000256" key="4">
    <source>
        <dbReference type="ARBA" id="ARBA00023136"/>
    </source>
</evidence>
<name>G0NGY5_CAEBE</name>
<dbReference type="InterPro" id="IPR036513">
    <property type="entry name" value="STAS_dom_sf"/>
</dbReference>
<dbReference type="eggNOG" id="KOG0236">
    <property type="taxonomic scope" value="Eukaryota"/>
</dbReference>
<feature type="transmembrane region" description="Helical" evidence="5">
    <location>
        <begin position="208"/>
        <end position="228"/>
    </location>
</feature>
<dbReference type="InterPro" id="IPR002645">
    <property type="entry name" value="STAS_dom"/>
</dbReference>
<feature type="transmembrane region" description="Helical" evidence="5">
    <location>
        <begin position="501"/>
        <end position="529"/>
    </location>
</feature>
<evidence type="ECO:0000256" key="1">
    <source>
        <dbReference type="ARBA" id="ARBA00004141"/>
    </source>
</evidence>
<keyword evidence="4 5" id="KW-0472">Membrane</keyword>
<dbReference type="GO" id="GO:0015116">
    <property type="term" value="F:sulfate transmembrane transporter activity"/>
    <property type="evidence" value="ECO:0007669"/>
    <property type="project" value="EnsemblMetazoa"/>
</dbReference>
<keyword evidence="2 5" id="KW-0812">Transmembrane</keyword>
<dbReference type="PROSITE" id="PS50801">
    <property type="entry name" value="STAS"/>
    <property type="match status" value="1"/>
</dbReference>
<dbReference type="NCBIfam" id="TIGR00815">
    <property type="entry name" value="sulP"/>
    <property type="match status" value="1"/>
</dbReference>
<dbReference type="HOGENOM" id="CLU_003182_9_4_1"/>
<evidence type="ECO:0000259" key="6">
    <source>
        <dbReference type="PROSITE" id="PS50801"/>
    </source>
</evidence>
<protein>
    <recommendedName>
        <fullName evidence="6">STAS domain-containing protein</fullName>
    </recommendedName>
</protein>
<dbReference type="InterPro" id="IPR011547">
    <property type="entry name" value="SLC26A/SulP_dom"/>
</dbReference>
<dbReference type="InterPro" id="IPR001902">
    <property type="entry name" value="SLC26A/SulP_fam"/>
</dbReference>
<keyword evidence="8" id="KW-1185">Reference proteome</keyword>
<evidence type="ECO:0000313" key="8">
    <source>
        <dbReference type="Proteomes" id="UP000008068"/>
    </source>
</evidence>
<proteinExistence type="predicted"/>
<dbReference type="PANTHER" id="PTHR11814">
    <property type="entry name" value="SULFATE TRANSPORTER"/>
    <property type="match status" value="1"/>
</dbReference>
<reference evidence="8" key="1">
    <citation type="submission" date="2011-07" db="EMBL/GenBank/DDBJ databases">
        <authorList>
            <consortium name="Caenorhabditis brenneri Sequencing and Analysis Consortium"/>
            <person name="Wilson R.K."/>
        </authorList>
    </citation>
    <scope>NUCLEOTIDE SEQUENCE [LARGE SCALE GENOMIC DNA]</scope>
    <source>
        <strain evidence="8">PB2801</strain>
    </source>
</reference>
<evidence type="ECO:0000313" key="7">
    <source>
        <dbReference type="EMBL" id="EGT60262.1"/>
    </source>
</evidence>
<dbReference type="STRING" id="135651.G0NGY5"/>